<keyword evidence="2" id="KW-1185">Reference proteome</keyword>
<gene>
    <name evidence="1" type="ORF">C942_04218</name>
</gene>
<proteinExistence type="predicted"/>
<sequence>MQIEQLYSAYLGELYGIAFFTAFAEKYSNNSHANKWQKLIQIEQITAQRLKSGLEPLGKTCPDLHPEMELKGLCDAEKWLHLEWSELVDTMAPWVEPYALKYREQAQQASEHEALFTLVQEHEDAIWAFLKAEQKGDNNSTAILDHFINRYGTP</sequence>
<dbReference type="AlphaFoldDB" id="L8JCE9"/>
<organism evidence="1 2">
    <name type="scientific">Photobacterium marinum</name>
    <dbReference type="NCBI Taxonomy" id="1056511"/>
    <lineage>
        <taxon>Bacteria</taxon>
        <taxon>Pseudomonadati</taxon>
        <taxon>Pseudomonadota</taxon>
        <taxon>Gammaproteobacteria</taxon>
        <taxon>Vibrionales</taxon>
        <taxon>Vibrionaceae</taxon>
        <taxon>Photobacterium</taxon>
    </lineage>
</organism>
<dbReference type="PATRIC" id="fig|1056511.3.peg.1048"/>
<dbReference type="EMBL" id="AMZO01000006">
    <property type="protein sequence ID" value="ELR66520.1"/>
    <property type="molecule type" value="Genomic_DNA"/>
</dbReference>
<reference evidence="1 2" key="1">
    <citation type="submission" date="2012-12" db="EMBL/GenBank/DDBJ databases">
        <title>Genome Assembly of Photobacterium sp. AK15.</title>
        <authorList>
            <person name="Khatri I."/>
            <person name="Vaidya B."/>
            <person name="Srinivas T.N.R."/>
            <person name="Subramanian S."/>
            <person name="Pinnaka A."/>
        </authorList>
    </citation>
    <scope>NUCLEOTIDE SEQUENCE [LARGE SCALE GENOMIC DNA]</scope>
    <source>
        <strain evidence="1 2">AK15</strain>
    </source>
</reference>
<dbReference type="OrthoDB" id="5827825at2"/>
<evidence type="ECO:0000313" key="1">
    <source>
        <dbReference type="EMBL" id="ELR66520.1"/>
    </source>
</evidence>
<evidence type="ECO:0000313" key="2">
    <source>
        <dbReference type="Proteomes" id="UP000011134"/>
    </source>
</evidence>
<dbReference type="Proteomes" id="UP000011134">
    <property type="component" value="Unassembled WGS sequence"/>
</dbReference>
<comment type="caution">
    <text evidence="1">The sequence shown here is derived from an EMBL/GenBank/DDBJ whole genome shotgun (WGS) entry which is preliminary data.</text>
</comment>
<dbReference type="RefSeq" id="WP_007463223.1">
    <property type="nucleotide sequence ID" value="NZ_AMZO01000006.1"/>
</dbReference>
<name>L8JCE9_9GAMM</name>
<accession>L8JCE9</accession>
<protein>
    <submittedName>
        <fullName evidence="1">Uncharacterized protein</fullName>
    </submittedName>
</protein>